<dbReference type="InterPro" id="IPR003593">
    <property type="entry name" value="AAA+_ATPase"/>
</dbReference>
<dbReference type="STRING" id="1006006.Mcup_0234"/>
<evidence type="ECO:0000313" key="8">
    <source>
        <dbReference type="Proteomes" id="UP000007812"/>
    </source>
</evidence>
<keyword evidence="5" id="KW-0143">Chaperone</keyword>
<evidence type="ECO:0000256" key="3">
    <source>
        <dbReference type="ARBA" id="ARBA00022801"/>
    </source>
</evidence>
<dbReference type="Pfam" id="PF03308">
    <property type="entry name" value="MeaB"/>
    <property type="match status" value="1"/>
</dbReference>
<proteinExistence type="inferred from homology"/>
<dbReference type="PATRIC" id="fig|1006006.8.peg.235"/>
<evidence type="ECO:0000256" key="4">
    <source>
        <dbReference type="ARBA" id="ARBA00023134"/>
    </source>
</evidence>
<dbReference type="InterPro" id="IPR052040">
    <property type="entry name" value="GTPase/Isobutyryl-CoA_mutase"/>
</dbReference>
<dbReference type="HOGENOM" id="CLU_043725_1_0_2"/>
<reference evidence="7 8" key="1">
    <citation type="journal article" date="2011" name="J. Bacteriol.">
        <title>Complete genome sequence of Metallosphaera cuprina, a metal sulfide-oxidizing archaeon from a hot spring.</title>
        <authorList>
            <person name="Liu L.J."/>
            <person name="You X.Y."/>
            <person name="Zheng H."/>
            <person name="Wang S."/>
            <person name="Jiang C.Y."/>
            <person name="Liu S.J."/>
        </authorList>
    </citation>
    <scope>NUCLEOTIDE SEQUENCE [LARGE SCALE GENOMIC DNA]</scope>
    <source>
        <strain evidence="7 8">Ar-4</strain>
    </source>
</reference>
<gene>
    <name evidence="7" type="ordered locus">Mcup_0234</name>
</gene>
<protein>
    <submittedName>
        <fullName evidence="7">LAO/AO transport system ATPase</fullName>
    </submittedName>
</protein>
<keyword evidence="2" id="KW-0547">Nucleotide-binding</keyword>
<dbReference type="SMART" id="SM00382">
    <property type="entry name" value="AAA"/>
    <property type="match status" value="1"/>
</dbReference>
<evidence type="ECO:0000256" key="5">
    <source>
        <dbReference type="ARBA" id="ARBA00023186"/>
    </source>
</evidence>
<evidence type="ECO:0000256" key="1">
    <source>
        <dbReference type="ARBA" id="ARBA00009625"/>
    </source>
</evidence>
<dbReference type="NCBIfam" id="TIGR00750">
    <property type="entry name" value="lao"/>
    <property type="match status" value="1"/>
</dbReference>
<keyword evidence="4" id="KW-0342">GTP-binding</keyword>
<dbReference type="InterPro" id="IPR027417">
    <property type="entry name" value="P-loop_NTPase"/>
</dbReference>
<evidence type="ECO:0000313" key="7">
    <source>
        <dbReference type="EMBL" id="AEB94343.1"/>
    </source>
</evidence>
<sequence length="314" mass="34813">MSDDILDRAMGGDEIAISKVLTNIEYDTKNGLEYLSVLSKFSGKAHTIGITGIPGAGKSTLISALIENYVKAGHKVGVIMIDPSSPISMGSFMGNRIRMQEKSLMNNVFIRSIASRGHLGGFTSEAIMLTEALDGLGYDRIILETVGAGQTDTDVMSASHTLAVLVIPGAGDEIQAFKAGIMEIGDVYVINKADKPEAEAVYDAVKFAVESGEVYYRDEWKPRIIKVSALKKTGIQELVDIFEEHAEFLRTRNLFYEKVRKRRIKMIELLLRKRFNNIISKVVEKNQNVMDEMISKGKTDELIANLYDLVKQQL</sequence>
<dbReference type="InterPro" id="IPR005129">
    <property type="entry name" value="GTPase_ArgK"/>
</dbReference>
<dbReference type="GO" id="GO:0003924">
    <property type="term" value="F:GTPase activity"/>
    <property type="evidence" value="ECO:0007669"/>
    <property type="project" value="InterPro"/>
</dbReference>
<evidence type="ECO:0000256" key="2">
    <source>
        <dbReference type="ARBA" id="ARBA00022741"/>
    </source>
</evidence>
<dbReference type="KEGG" id="mcn:Mcup_0234"/>
<feature type="domain" description="AAA+ ATPase" evidence="6">
    <location>
        <begin position="44"/>
        <end position="180"/>
    </location>
</feature>
<dbReference type="SUPFAM" id="SSF52540">
    <property type="entry name" value="P-loop containing nucleoside triphosphate hydrolases"/>
    <property type="match status" value="1"/>
</dbReference>
<keyword evidence="8" id="KW-1185">Reference proteome</keyword>
<dbReference type="PANTHER" id="PTHR43087">
    <property type="entry name" value="LYSINE/ARGININE/ORNITHINE TRANSPORT SYSTEM KINASE"/>
    <property type="match status" value="1"/>
</dbReference>
<organism evidence="7 8">
    <name type="scientific">Metallosphaera cuprina (strain Ar-4)</name>
    <dbReference type="NCBI Taxonomy" id="1006006"/>
    <lineage>
        <taxon>Archaea</taxon>
        <taxon>Thermoproteota</taxon>
        <taxon>Thermoprotei</taxon>
        <taxon>Sulfolobales</taxon>
        <taxon>Sulfolobaceae</taxon>
        <taxon>Metallosphaera</taxon>
    </lineage>
</organism>
<dbReference type="GO" id="GO:0005525">
    <property type="term" value="F:GTP binding"/>
    <property type="evidence" value="ECO:0007669"/>
    <property type="project" value="UniProtKB-KW"/>
</dbReference>
<dbReference type="Proteomes" id="UP000007812">
    <property type="component" value="Chromosome"/>
</dbReference>
<accession>F4FYV4</accession>
<dbReference type="EMBL" id="CP002656">
    <property type="protein sequence ID" value="AEB94343.1"/>
    <property type="molecule type" value="Genomic_DNA"/>
</dbReference>
<name>F4FYV4_METCR</name>
<dbReference type="AlphaFoldDB" id="F4FYV4"/>
<comment type="similarity">
    <text evidence="1">Belongs to the SIMIBI class G3E GTPase family. ArgK/MeaB subfamily.</text>
</comment>
<dbReference type="PANTHER" id="PTHR43087:SF1">
    <property type="entry name" value="LAO_AO TRANSPORT SYSTEM ATPASE"/>
    <property type="match status" value="1"/>
</dbReference>
<keyword evidence="3" id="KW-0378">Hydrolase</keyword>
<dbReference type="eggNOG" id="arCOG01226">
    <property type="taxonomic scope" value="Archaea"/>
</dbReference>
<dbReference type="Gene3D" id="3.40.50.300">
    <property type="entry name" value="P-loop containing nucleotide triphosphate hydrolases"/>
    <property type="match status" value="1"/>
</dbReference>
<evidence type="ECO:0000259" key="6">
    <source>
        <dbReference type="SMART" id="SM00382"/>
    </source>
</evidence>